<accession>A0A9D4NJ17</accession>
<protein>
    <submittedName>
        <fullName evidence="2">Uncharacterized protein</fullName>
    </submittedName>
</protein>
<sequence>MAFATSIKPEQPASNLQSVQVLGCLLLIMPSVIEVFTLTACGCDDGADGAAAAAAAGAADDDDEESHAKNHPDKNFI</sequence>
<gene>
    <name evidence="2" type="ORF">DPMN_018260</name>
</gene>
<dbReference type="Proteomes" id="UP000828390">
    <property type="component" value="Unassembled WGS sequence"/>
</dbReference>
<evidence type="ECO:0000256" key="1">
    <source>
        <dbReference type="SAM" id="MobiDB-lite"/>
    </source>
</evidence>
<comment type="caution">
    <text evidence="2">The sequence shown here is derived from an EMBL/GenBank/DDBJ whole genome shotgun (WGS) entry which is preliminary data.</text>
</comment>
<keyword evidence="3" id="KW-1185">Reference proteome</keyword>
<name>A0A9D4NJ17_DREPO</name>
<feature type="compositionally biased region" description="Basic and acidic residues" evidence="1">
    <location>
        <begin position="66"/>
        <end position="77"/>
    </location>
</feature>
<evidence type="ECO:0000313" key="3">
    <source>
        <dbReference type="Proteomes" id="UP000828390"/>
    </source>
</evidence>
<reference evidence="2" key="2">
    <citation type="submission" date="2020-11" db="EMBL/GenBank/DDBJ databases">
        <authorList>
            <person name="McCartney M.A."/>
            <person name="Auch B."/>
            <person name="Kono T."/>
            <person name="Mallez S."/>
            <person name="Becker A."/>
            <person name="Gohl D.M."/>
            <person name="Silverstein K.A.T."/>
            <person name="Koren S."/>
            <person name="Bechman K.B."/>
            <person name="Herman A."/>
            <person name="Abrahante J.E."/>
            <person name="Garbe J."/>
        </authorList>
    </citation>
    <scope>NUCLEOTIDE SEQUENCE</scope>
    <source>
        <strain evidence="2">Duluth1</strain>
        <tissue evidence="2">Whole animal</tissue>
    </source>
</reference>
<evidence type="ECO:0000313" key="2">
    <source>
        <dbReference type="EMBL" id="KAH3894102.1"/>
    </source>
</evidence>
<organism evidence="2 3">
    <name type="scientific">Dreissena polymorpha</name>
    <name type="common">Zebra mussel</name>
    <name type="synonym">Mytilus polymorpha</name>
    <dbReference type="NCBI Taxonomy" id="45954"/>
    <lineage>
        <taxon>Eukaryota</taxon>
        <taxon>Metazoa</taxon>
        <taxon>Spiralia</taxon>
        <taxon>Lophotrochozoa</taxon>
        <taxon>Mollusca</taxon>
        <taxon>Bivalvia</taxon>
        <taxon>Autobranchia</taxon>
        <taxon>Heteroconchia</taxon>
        <taxon>Euheterodonta</taxon>
        <taxon>Imparidentia</taxon>
        <taxon>Neoheterodontei</taxon>
        <taxon>Myida</taxon>
        <taxon>Dreissenoidea</taxon>
        <taxon>Dreissenidae</taxon>
        <taxon>Dreissena</taxon>
    </lineage>
</organism>
<dbReference type="EMBL" id="JAIWYP010000001">
    <property type="protein sequence ID" value="KAH3894102.1"/>
    <property type="molecule type" value="Genomic_DNA"/>
</dbReference>
<proteinExistence type="predicted"/>
<dbReference type="AlphaFoldDB" id="A0A9D4NJ17"/>
<reference evidence="2" key="1">
    <citation type="journal article" date="2019" name="bioRxiv">
        <title>The Genome of the Zebra Mussel, Dreissena polymorpha: A Resource for Invasive Species Research.</title>
        <authorList>
            <person name="McCartney M.A."/>
            <person name="Auch B."/>
            <person name="Kono T."/>
            <person name="Mallez S."/>
            <person name="Zhang Y."/>
            <person name="Obille A."/>
            <person name="Becker A."/>
            <person name="Abrahante J.E."/>
            <person name="Garbe J."/>
            <person name="Badalamenti J.P."/>
            <person name="Herman A."/>
            <person name="Mangelson H."/>
            <person name="Liachko I."/>
            <person name="Sullivan S."/>
            <person name="Sone E.D."/>
            <person name="Koren S."/>
            <person name="Silverstein K.A.T."/>
            <person name="Beckman K.B."/>
            <person name="Gohl D.M."/>
        </authorList>
    </citation>
    <scope>NUCLEOTIDE SEQUENCE</scope>
    <source>
        <strain evidence="2">Duluth1</strain>
        <tissue evidence="2">Whole animal</tissue>
    </source>
</reference>
<feature type="region of interest" description="Disordered" evidence="1">
    <location>
        <begin position="53"/>
        <end position="77"/>
    </location>
</feature>